<dbReference type="GO" id="GO:0006515">
    <property type="term" value="P:protein quality control for misfolded or incompletely synthesized proteins"/>
    <property type="evidence" value="ECO:0007669"/>
    <property type="project" value="TreeGrafter"/>
</dbReference>
<dbReference type="GO" id="GO:0051117">
    <property type="term" value="F:ATPase binding"/>
    <property type="evidence" value="ECO:0007669"/>
    <property type="project" value="TreeGrafter"/>
</dbReference>
<dbReference type="InterPro" id="IPR029045">
    <property type="entry name" value="ClpP/crotonase-like_dom_sf"/>
</dbReference>
<gene>
    <name evidence="2" type="ORF">G4G51_004585</name>
</gene>
<dbReference type="EMBL" id="DAASCL010000074">
    <property type="protein sequence ID" value="HAE4979930.1"/>
    <property type="molecule type" value="Genomic_DNA"/>
</dbReference>
<dbReference type="Pfam" id="PF00574">
    <property type="entry name" value="CLP_protease"/>
    <property type="match status" value="1"/>
</dbReference>
<evidence type="ECO:0000256" key="1">
    <source>
        <dbReference type="SAM" id="Phobius"/>
    </source>
</evidence>
<evidence type="ECO:0008006" key="3">
    <source>
        <dbReference type="Google" id="ProtNLM"/>
    </source>
</evidence>
<protein>
    <recommendedName>
        <fullName evidence="3">ATP-dependent Clp protease proteolytic subunit</fullName>
    </recommendedName>
</protein>
<comment type="caution">
    <text evidence="2">The sequence shown here is derived from an EMBL/GenBank/DDBJ whole genome shotgun (WGS) entry which is preliminary data.</text>
</comment>
<dbReference type="PANTHER" id="PTHR10381">
    <property type="entry name" value="ATP-DEPENDENT CLP PROTEASE PROTEOLYTIC SUBUNIT"/>
    <property type="match status" value="1"/>
</dbReference>
<dbReference type="SUPFAM" id="SSF52096">
    <property type="entry name" value="ClpP/crotonase"/>
    <property type="match status" value="1"/>
</dbReference>
<sequence>MSVLQAIWSAKTVSLVGGMFSVAVMLMTVLSGQGFAMVTEVHRGGEKAEDVKHIRIVYTGGISTPGMTDLLSTLDKINLTYTNAQGIDLYLNSGGGDMDSGYMGYNAIRGSRIPVTTVNAAMVGSAASLLFCAGQSRQAFAESWFILHPAAATVSGEMKPDAVNRLSVLLSHYNEVFSTVYRACSHLNDQEIKDMLSAEYLRKDWSAQQAQEAGFITDIVRQPAHADAVWFIQPDKK</sequence>
<feature type="transmembrane region" description="Helical" evidence="1">
    <location>
        <begin position="6"/>
        <end position="30"/>
    </location>
</feature>
<keyword evidence="1" id="KW-0472">Membrane</keyword>
<evidence type="ECO:0000313" key="2">
    <source>
        <dbReference type="EMBL" id="HAE4979930.1"/>
    </source>
</evidence>
<keyword evidence="1" id="KW-1133">Transmembrane helix</keyword>
<dbReference type="GO" id="GO:0004252">
    <property type="term" value="F:serine-type endopeptidase activity"/>
    <property type="evidence" value="ECO:0007669"/>
    <property type="project" value="TreeGrafter"/>
</dbReference>
<keyword evidence="1" id="KW-0812">Transmembrane</keyword>
<reference evidence="2" key="1">
    <citation type="journal article" date="2018" name="Genome Biol.">
        <title>SKESA: strategic k-mer extension for scrupulous assemblies.</title>
        <authorList>
            <person name="Souvorov A."/>
            <person name="Agarwala R."/>
            <person name="Lipman D.J."/>
        </authorList>
    </citation>
    <scope>NUCLEOTIDE SEQUENCE</scope>
    <source>
        <strain evidence="2">10-1049</strain>
    </source>
</reference>
<name>A0A732D6N8_SALDU</name>
<proteinExistence type="predicted"/>
<dbReference type="PANTHER" id="PTHR10381:SF11">
    <property type="entry name" value="ATP-DEPENDENT CLP PROTEASE PROTEOLYTIC SUBUNIT, MITOCHONDRIAL"/>
    <property type="match status" value="1"/>
</dbReference>
<organism evidence="2">
    <name type="scientific">Salmonella dublin</name>
    <dbReference type="NCBI Taxonomy" id="98360"/>
    <lineage>
        <taxon>Bacteria</taxon>
        <taxon>Pseudomonadati</taxon>
        <taxon>Pseudomonadota</taxon>
        <taxon>Gammaproteobacteria</taxon>
        <taxon>Enterobacterales</taxon>
        <taxon>Enterobacteriaceae</taxon>
        <taxon>Salmonella</taxon>
    </lineage>
</organism>
<dbReference type="GO" id="GO:0009368">
    <property type="term" value="C:endopeptidase Clp complex"/>
    <property type="evidence" value="ECO:0007669"/>
    <property type="project" value="TreeGrafter"/>
</dbReference>
<dbReference type="AlphaFoldDB" id="A0A732D6N8"/>
<accession>A0A732D6N8</accession>
<dbReference type="InterPro" id="IPR023562">
    <property type="entry name" value="ClpP/TepA"/>
</dbReference>
<dbReference type="GO" id="GO:0004176">
    <property type="term" value="F:ATP-dependent peptidase activity"/>
    <property type="evidence" value="ECO:0007669"/>
    <property type="project" value="TreeGrafter"/>
</dbReference>
<dbReference type="Gene3D" id="3.90.226.10">
    <property type="entry name" value="2-enoyl-CoA Hydratase, Chain A, domain 1"/>
    <property type="match status" value="1"/>
</dbReference>
<reference evidence="2" key="2">
    <citation type="submission" date="2018-07" db="EMBL/GenBank/DDBJ databases">
        <authorList>
            <consortium name="NCBI Pathogen Detection Project"/>
        </authorList>
    </citation>
    <scope>NUCLEOTIDE SEQUENCE</scope>
    <source>
        <strain evidence="2">10-1049</strain>
    </source>
</reference>